<dbReference type="EMBL" id="CAJVPU010013606">
    <property type="protein sequence ID" value="CAG8633838.1"/>
    <property type="molecule type" value="Genomic_DNA"/>
</dbReference>
<comment type="caution">
    <text evidence="1">The sequence shown here is derived from an EMBL/GenBank/DDBJ whole genome shotgun (WGS) entry which is preliminary data.</text>
</comment>
<proteinExistence type="predicted"/>
<evidence type="ECO:0000313" key="2">
    <source>
        <dbReference type="Proteomes" id="UP000789702"/>
    </source>
</evidence>
<name>A0ACA9N9B2_9GLOM</name>
<evidence type="ECO:0000313" key="1">
    <source>
        <dbReference type="EMBL" id="CAG8633838.1"/>
    </source>
</evidence>
<accession>A0ACA9N9B2</accession>
<gene>
    <name evidence="1" type="ORF">DHETER_LOCUS8514</name>
</gene>
<dbReference type="Proteomes" id="UP000789702">
    <property type="component" value="Unassembled WGS sequence"/>
</dbReference>
<keyword evidence="2" id="KW-1185">Reference proteome</keyword>
<feature type="non-terminal residue" evidence="1">
    <location>
        <position position="1"/>
    </location>
</feature>
<reference evidence="1" key="1">
    <citation type="submission" date="2021-06" db="EMBL/GenBank/DDBJ databases">
        <authorList>
            <person name="Kallberg Y."/>
            <person name="Tangrot J."/>
            <person name="Rosling A."/>
        </authorList>
    </citation>
    <scope>NUCLEOTIDE SEQUENCE</scope>
    <source>
        <strain evidence="1">IL203A</strain>
    </source>
</reference>
<protein>
    <submittedName>
        <fullName evidence="1">14340_t:CDS:1</fullName>
    </submittedName>
</protein>
<organism evidence="1 2">
    <name type="scientific">Dentiscutata heterogama</name>
    <dbReference type="NCBI Taxonomy" id="1316150"/>
    <lineage>
        <taxon>Eukaryota</taxon>
        <taxon>Fungi</taxon>
        <taxon>Fungi incertae sedis</taxon>
        <taxon>Mucoromycota</taxon>
        <taxon>Glomeromycotina</taxon>
        <taxon>Glomeromycetes</taxon>
        <taxon>Diversisporales</taxon>
        <taxon>Gigasporaceae</taxon>
        <taxon>Dentiscutata</taxon>
    </lineage>
</organism>
<sequence length="228" mass="25434">VSTTELPPRNISLDNVLTYPNISKGKDGDVIKVLIESRWLTITNAAGKNAWGTDIYTSDSDLVKAVAHSEKIKITDKPPQHNIIVTIRFLPGQLSYNGSTRQGIITNNYGSWGLSYPIEDVKTIPLTLKRDFSFTYPNISKGKIEDVIKILIESQWLTTTHVTTKNAWGTDIYTDDSDLVKDLTDVPPQYDIIATIRFLPGQSSYNGSTRQKITTNSYGSWGLSYSIE</sequence>
<feature type="non-terminal residue" evidence="1">
    <location>
        <position position="228"/>
    </location>
</feature>